<evidence type="ECO:0000313" key="1">
    <source>
        <dbReference type="EMBL" id="MFB9534204.1"/>
    </source>
</evidence>
<accession>A0ABV5QFT1</accession>
<dbReference type="Proteomes" id="UP001589646">
    <property type="component" value="Unassembled WGS sequence"/>
</dbReference>
<proteinExistence type="predicted"/>
<comment type="caution">
    <text evidence="1">The sequence shown here is derived from an EMBL/GenBank/DDBJ whole genome shotgun (WGS) entry which is preliminary data.</text>
</comment>
<protein>
    <submittedName>
        <fullName evidence="1">Uncharacterized protein</fullName>
    </submittedName>
</protein>
<sequence>MPTRAHNLKRQRALAAAHGAEGLCSGSWVWWPQVRCPAWSRSRHVAAIEATRERFVRAIGNIDIPLDMLGGLHTVLGED</sequence>
<organism evidence="1 2">
    <name type="scientific">Nonomuraea roseola</name>
    <dbReference type="NCBI Taxonomy" id="46179"/>
    <lineage>
        <taxon>Bacteria</taxon>
        <taxon>Bacillati</taxon>
        <taxon>Actinomycetota</taxon>
        <taxon>Actinomycetes</taxon>
        <taxon>Streptosporangiales</taxon>
        <taxon>Streptosporangiaceae</taxon>
        <taxon>Nonomuraea</taxon>
    </lineage>
</organism>
<evidence type="ECO:0000313" key="2">
    <source>
        <dbReference type="Proteomes" id="UP001589646"/>
    </source>
</evidence>
<gene>
    <name evidence="1" type="ORF">ACFFRN_47085</name>
</gene>
<dbReference type="EMBL" id="JBHMCE010000024">
    <property type="protein sequence ID" value="MFB9534204.1"/>
    <property type="molecule type" value="Genomic_DNA"/>
</dbReference>
<reference evidence="1 2" key="1">
    <citation type="submission" date="2024-09" db="EMBL/GenBank/DDBJ databases">
        <authorList>
            <person name="Sun Q."/>
            <person name="Mori K."/>
        </authorList>
    </citation>
    <scope>NUCLEOTIDE SEQUENCE [LARGE SCALE GENOMIC DNA]</scope>
    <source>
        <strain evidence="1 2">JCM 3323</strain>
    </source>
</reference>
<dbReference type="RefSeq" id="WP_346119706.1">
    <property type="nucleotide sequence ID" value="NZ_BAAAXC010000009.1"/>
</dbReference>
<name>A0ABV5QFT1_9ACTN</name>
<keyword evidence="2" id="KW-1185">Reference proteome</keyword>